<proteinExistence type="predicted"/>
<evidence type="ECO:0000313" key="6">
    <source>
        <dbReference type="EMBL" id="GAF76717.1"/>
    </source>
</evidence>
<protein>
    <recommendedName>
        <fullName evidence="5">ABC transporter domain-containing protein</fullName>
    </recommendedName>
</protein>
<dbReference type="GO" id="GO:0005524">
    <property type="term" value="F:ATP binding"/>
    <property type="evidence" value="ECO:0007669"/>
    <property type="project" value="UniProtKB-KW"/>
</dbReference>
<dbReference type="CDD" id="cd03221">
    <property type="entry name" value="ABCF_EF-3"/>
    <property type="match status" value="1"/>
</dbReference>
<dbReference type="PROSITE" id="PS00211">
    <property type="entry name" value="ABC_TRANSPORTER_1"/>
    <property type="match status" value="1"/>
</dbReference>
<dbReference type="InterPro" id="IPR003439">
    <property type="entry name" value="ABC_transporter-like_ATP-bd"/>
</dbReference>
<organism evidence="6">
    <name type="scientific">marine sediment metagenome</name>
    <dbReference type="NCBI Taxonomy" id="412755"/>
    <lineage>
        <taxon>unclassified sequences</taxon>
        <taxon>metagenomes</taxon>
        <taxon>ecological metagenomes</taxon>
    </lineage>
</organism>
<gene>
    <name evidence="6" type="ORF">S01H1_08473</name>
</gene>
<dbReference type="AlphaFoldDB" id="X0SLG1"/>
<reference evidence="6" key="1">
    <citation type="journal article" date="2014" name="Front. Microbiol.">
        <title>High frequency of phylogenetically diverse reductive dehalogenase-homologous genes in deep subseafloor sedimentary metagenomes.</title>
        <authorList>
            <person name="Kawai M."/>
            <person name="Futagami T."/>
            <person name="Toyoda A."/>
            <person name="Takaki Y."/>
            <person name="Nishi S."/>
            <person name="Hori S."/>
            <person name="Arai W."/>
            <person name="Tsubouchi T."/>
            <person name="Morono Y."/>
            <person name="Uchiyama I."/>
            <person name="Ito T."/>
            <person name="Fujiyama A."/>
            <person name="Inagaki F."/>
            <person name="Takami H."/>
        </authorList>
    </citation>
    <scope>NUCLEOTIDE SEQUENCE</scope>
    <source>
        <strain evidence="6">Expedition CK06-06</strain>
    </source>
</reference>
<dbReference type="InterPro" id="IPR017871">
    <property type="entry name" value="ABC_transporter-like_CS"/>
</dbReference>
<dbReference type="PROSITE" id="PS50893">
    <property type="entry name" value="ABC_TRANSPORTER_2"/>
    <property type="match status" value="1"/>
</dbReference>
<comment type="caution">
    <text evidence="6">The sequence shown here is derived from an EMBL/GenBank/DDBJ whole genome shotgun (WGS) entry which is preliminary data.</text>
</comment>
<name>X0SLG1_9ZZZZ</name>
<dbReference type="Pfam" id="PF12848">
    <property type="entry name" value="ABC_tran_Xtn"/>
    <property type="match status" value="1"/>
</dbReference>
<keyword evidence="1" id="KW-0677">Repeat</keyword>
<evidence type="ECO:0000259" key="5">
    <source>
        <dbReference type="PROSITE" id="PS50893"/>
    </source>
</evidence>
<dbReference type="InterPro" id="IPR050611">
    <property type="entry name" value="ABCF"/>
</dbReference>
<sequence>GLNSPFDSFVLARQKELEIRKAAAKRQELKIRREMRFIERFRAKNTKATQVQSRLKHLAKMESVVVPRATKKIHFSFPEPARSGQEVIALRHIRKSYDTNVVYRDLNLVLNRGDRVALVGPNGAGKTTLLKILAGVLPFEKGERKLGHNVTMTYYAQYKLELLDPENSALAELQQAAPDEPEQKLRGILGAFLFSGDAVYKRISRLSGGEKSRLAIAKMLTQPANFLLMDEPTNHLDIASREILTDALEAYHGTLCFVTHDRTLIRQTANKIVEITDGELHVFPGDYDNYLYWKERSAEGSSGIHQPQKANATRVSLTRNRQRQRKLVEGELRNKYYRESAPTKKRIAEVKAELSGLGEQLSAVESLLSSPEHYRSSTQTVETIKEHHRLKEAINSLTEERERLSAEAERMKQEFEEAKSDVET</sequence>
<evidence type="ECO:0000256" key="3">
    <source>
        <dbReference type="ARBA" id="ARBA00022840"/>
    </source>
</evidence>
<dbReference type="PANTHER" id="PTHR19211:SF14">
    <property type="entry name" value="ATP-BINDING CASSETTE SUB-FAMILY F MEMBER 1"/>
    <property type="match status" value="1"/>
</dbReference>
<dbReference type="InterPro" id="IPR027417">
    <property type="entry name" value="P-loop_NTPase"/>
</dbReference>
<dbReference type="InterPro" id="IPR003593">
    <property type="entry name" value="AAA+_ATPase"/>
</dbReference>
<dbReference type="InterPro" id="IPR032781">
    <property type="entry name" value="ABC_tran_Xtn"/>
</dbReference>
<feature type="domain" description="ABC transporter" evidence="5">
    <location>
        <begin position="88"/>
        <end position="302"/>
    </location>
</feature>
<dbReference type="SMART" id="SM00382">
    <property type="entry name" value="AAA"/>
    <property type="match status" value="1"/>
</dbReference>
<keyword evidence="3" id="KW-0067">ATP-binding</keyword>
<evidence type="ECO:0000256" key="1">
    <source>
        <dbReference type="ARBA" id="ARBA00022737"/>
    </source>
</evidence>
<dbReference type="FunFam" id="3.40.50.300:FF:000070">
    <property type="entry name" value="Putative ABC transporter ATP-binding component"/>
    <property type="match status" value="1"/>
</dbReference>
<keyword evidence="2" id="KW-0547">Nucleotide-binding</keyword>
<evidence type="ECO:0000256" key="4">
    <source>
        <dbReference type="SAM" id="MobiDB-lite"/>
    </source>
</evidence>
<dbReference type="EMBL" id="BARS01004344">
    <property type="protein sequence ID" value="GAF76717.1"/>
    <property type="molecule type" value="Genomic_DNA"/>
</dbReference>
<dbReference type="Pfam" id="PF00005">
    <property type="entry name" value="ABC_tran"/>
    <property type="match status" value="1"/>
</dbReference>
<dbReference type="PANTHER" id="PTHR19211">
    <property type="entry name" value="ATP-BINDING TRANSPORT PROTEIN-RELATED"/>
    <property type="match status" value="1"/>
</dbReference>
<feature type="non-terminal residue" evidence="6">
    <location>
        <position position="1"/>
    </location>
</feature>
<dbReference type="SUPFAM" id="SSF52540">
    <property type="entry name" value="P-loop containing nucleoside triphosphate hydrolases"/>
    <property type="match status" value="1"/>
</dbReference>
<accession>X0SLG1</accession>
<feature type="region of interest" description="Disordered" evidence="4">
    <location>
        <begin position="397"/>
        <end position="424"/>
    </location>
</feature>
<evidence type="ECO:0000256" key="2">
    <source>
        <dbReference type="ARBA" id="ARBA00022741"/>
    </source>
</evidence>
<dbReference type="GO" id="GO:0016887">
    <property type="term" value="F:ATP hydrolysis activity"/>
    <property type="evidence" value="ECO:0007669"/>
    <property type="project" value="InterPro"/>
</dbReference>
<dbReference type="Gene3D" id="3.40.50.300">
    <property type="entry name" value="P-loop containing nucleotide triphosphate hydrolases"/>
    <property type="match status" value="1"/>
</dbReference>